<evidence type="ECO:0000313" key="3">
    <source>
        <dbReference type="EMBL" id="SEE30198.1"/>
    </source>
</evidence>
<evidence type="ECO:0000259" key="2">
    <source>
        <dbReference type="PROSITE" id="PS50405"/>
    </source>
</evidence>
<organism evidence="3 4">
    <name type="scientific">Bradyrhizobium erythrophlei</name>
    <dbReference type="NCBI Taxonomy" id="1437360"/>
    <lineage>
        <taxon>Bacteria</taxon>
        <taxon>Pseudomonadati</taxon>
        <taxon>Pseudomonadota</taxon>
        <taxon>Alphaproteobacteria</taxon>
        <taxon>Hyphomicrobiales</taxon>
        <taxon>Nitrobacteraceae</taxon>
        <taxon>Bradyrhizobium</taxon>
    </lineage>
</organism>
<dbReference type="InterPro" id="IPR036282">
    <property type="entry name" value="Glutathione-S-Trfase_C_sf"/>
</dbReference>
<dbReference type="InterPro" id="IPR004046">
    <property type="entry name" value="GST_C"/>
</dbReference>
<dbReference type="AlphaFoldDB" id="A0A1H5HSI0"/>
<gene>
    <name evidence="3" type="ORF">SAMN05444164_7592</name>
</gene>
<dbReference type="PANTHER" id="PTHR44051">
    <property type="entry name" value="GLUTATHIONE S-TRANSFERASE-RELATED"/>
    <property type="match status" value="1"/>
</dbReference>
<protein>
    <submittedName>
        <fullName evidence="3">Glutathione S-transferase</fullName>
    </submittedName>
</protein>
<dbReference type="SUPFAM" id="SSF47616">
    <property type="entry name" value="GST C-terminal domain-like"/>
    <property type="match status" value="1"/>
</dbReference>
<accession>A0A1H5HSI0</accession>
<dbReference type="SUPFAM" id="SSF52833">
    <property type="entry name" value="Thioredoxin-like"/>
    <property type="match status" value="1"/>
</dbReference>
<proteinExistence type="predicted"/>
<evidence type="ECO:0000313" key="4">
    <source>
        <dbReference type="Proteomes" id="UP000198992"/>
    </source>
</evidence>
<sequence>MKLYDLKTGTNTRRVRIFLAEKGVKLPTVEVDMMTGENKSPDYLSKNPMGTMPLLELDDGTLLAESVAICRYIEELHPEPPLFGATPIERALIEMWHRRMELELMIPIIDHFVHSSAFYKERLSQVADIAHRGRLHAQERMRWLDGELAKRPFIAGDQYTIADITAQCALILGKNTGTPIPNDSQHLARWFGEVSKRPTARA</sequence>
<dbReference type="GO" id="GO:0016740">
    <property type="term" value="F:transferase activity"/>
    <property type="evidence" value="ECO:0007669"/>
    <property type="project" value="UniProtKB-KW"/>
</dbReference>
<dbReference type="SFLD" id="SFLDG00358">
    <property type="entry name" value="Main_(cytGST)"/>
    <property type="match status" value="1"/>
</dbReference>
<feature type="domain" description="GST N-terminal" evidence="1">
    <location>
        <begin position="1"/>
        <end position="81"/>
    </location>
</feature>
<dbReference type="Gene3D" id="3.40.30.10">
    <property type="entry name" value="Glutaredoxin"/>
    <property type="match status" value="1"/>
</dbReference>
<dbReference type="PROSITE" id="PS50404">
    <property type="entry name" value="GST_NTER"/>
    <property type="match status" value="1"/>
</dbReference>
<dbReference type="EMBL" id="FNTH01000001">
    <property type="protein sequence ID" value="SEE30198.1"/>
    <property type="molecule type" value="Genomic_DNA"/>
</dbReference>
<evidence type="ECO:0000259" key="1">
    <source>
        <dbReference type="PROSITE" id="PS50404"/>
    </source>
</evidence>
<keyword evidence="3" id="KW-0808">Transferase</keyword>
<name>A0A1H5HSI0_9BRAD</name>
<dbReference type="InterPro" id="IPR034345">
    <property type="entry name" value="Gtt2-like_N"/>
</dbReference>
<dbReference type="InterPro" id="IPR010987">
    <property type="entry name" value="Glutathione-S-Trfase_C-like"/>
</dbReference>
<dbReference type="InterPro" id="IPR004045">
    <property type="entry name" value="Glutathione_S-Trfase_N"/>
</dbReference>
<dbReference type="CDD" id="cd03051">
    <property type="entry name" value="GST_N_GTT2_like"/>
    <property type="match status" value="1"/>
</dbReference>
<dbReference type="InterPro" id="IPR040079">
    <property type="entry name" value="Glutathione_S-Trfase"/>
</dbReference>
<feature type="domain" description="GST C-terminal" evidence="2">
    <location>
        <begin position="86"/>
        <end position="202"/>
    </location>
</feature>
<dbReference type="Pfam" id="PF00043">
    <property type="entry name" value="GST_C"/>
    <property type="match status" value="1"/>
</dbReference>
<dbReference type="PANTHER" id="PTHR44051:SF8">
    <property type="entry name" value="GLUTATHIONE S-TRANSFERASE GSTA"/>
    <property type="match status" value="1"/>
</dbReference>
<dbReference type="Proteomes" id="UP000198992">
    <property type="component" value="Unassembled WGS sequence"/>
</dbReference>
<dbReference type="RefSeq" id="WP_171948086.1">
    <property type="nucleotide sequence ID" value="NZ_FNTH01000001.1"/>
</dbReference>
<dbReference type="Gene3D" id="1.20.1050.10">
    <property type="match status" value="1"/>
</dbReference>
<dbReference type="Pfam" id="PF13417">
    <property type="entry name" value="GST_N_3"/>
    <property type="match status" value="1"/>
</dbReference>
<dbReference type="InterPro" id="IPR036249">
    <property type="entry name" value="Thioredoxin-like_sf"/>
</dbReference>
<dbReference type="PROSITE" id="PS50405">
    <property type="entry name" value="GST_CTER"/>
    <property type="match status" value="1"/>
</dbReference>
<dbReference type="SFLD" id="SFLDS00019">
    <property type="entry name" value="Glutathione_Transferase_(cytos"/>
    <property type="match status" value="1"/>
</dbReference>
<reference evidence="3 4" key="1">
    <citation type="submission" date="2016-10" db="EMBL/GenBank/DDBJ databases">
        <authorList>
            <person name="de Groot N.N."/>
        </authorList>
    </citation>
    <scope>NUCLEOTIDE SEQUENCE [LARGE SCALE GENOMIC DNA]</scope>
    <source>
        <strain evidence="3 4">MT12</strain>
    </source>
</reference>